<comment type="caution">
    <text evidence="1">The sequence shown here is derived from an EMBL/GenBank/DDBJ whole genome shotgun (WGS) entry which is preliminary data.</text>
</comment>
<dbReference type="Proteomes" id="UP001155901">
    <property type="component" value="Unassembled WGS sequence"/>
</dbReference>
<dbReference type="EMBL" id="JAHTGR010000024">
    <property type="protein sequence ID" value="MBV6325086.1"/>
    <property type="molecule type" value="Genomic_DNA"/>
</dbReference>
<evidence type="ECO:0000313" key="1">
    <source>
        <dbReference type="EMBL" id="MBV6325086.1"/>
    </source>
</evidence>
<reference evidence="2" key="2">
    <citation type="submission" date="2022-03" db="EMBL/GenBank/DDBJ databases">
        <title>Genome Encyclopedia of Bacteria and Archaea VI: Functional Genomics of Type Strains.</title>
        <authorList>
            <person name="Whitman W."/>
        </authorList>
    </citation>
    <scope>NUCLEOTIDE SEQUENCE</scope>
    <source>
        <strain evidence="2">HSC-15S17</strain>
    </source>
</reference>
<dbReference type="AlphaFoldDB" id="A0AA41HJ19"/>
<organism evidence="1 3">
    <name type="scientific">Duganella violaceipulchra</name>
    <dbReference type="NCBI Taxonomy" id="2849652"/>
    <lineage>
        <taxon>Bacteria</taxon>
        <taxon>Pseudomonadati</taxon>
        <taxon>Pseudomonadota</taxon>
        <taxon>Betaproteobacteria</taxon>
        <taxon>Burkholderiales</taxon>
        <taxon>Oxalobacteraceae</taxon>
        <taxon>Telluria group</taxon>
        <taxon>Duganella</taxon>
    </lineage>
</organism>
<sequence length="97" mass="10616">MHTFMLTTKYPAGLLESTEFLGKENAAREAYRATTPTFEILSSYKIGSDTTIDFVQAASHAEATKGANAIAEATDTQVQLAEVSTFNAHMNKLRSQR</sequence>
<dbReference type="EMBL" id="JALJZU010000008">
    <property type="protein sequence ID" value="MCP2010600.1"/>
    <property type="molecule type" value="Genomic_DNA"/>
</dbReference>
<evidence type="ECO:0000313" key="2">
    <source>
        <dbReference type="EMBL" id="MCP2010600.1"/>
    </source>
</evidence>
<evidence type="ECO:0000313" key="3">
    <source>
        <dbReference type="Proteomes" id="UP001155901"/>
    </source>
</evidence>
<protein>
    <submittedName>
        <fullName evidence="1">Uncharacterized protein</fullName>
    </submittedName>
</protein>
<keyword evidence="4" id="KW-1185">Reference proteome</keyword>
<gene>
    <name evidence="1" type="ORF">KVP70_29635</name>
    <name evidence="2" type="ORF">L1274_004340</name>
</gene>
<reference evidence="1" key="1">
    <citation type="submission" date="2021-07" db="EMBL/GenBank/DDBJ databases">
        <title>Characterization of violacein-producing bacteria and related species.</title>
        <authorList>
            <person name="Wilson H.S."/>
            <person name="De Leon M.E."/>
        </authorList>
    </citation>
    <scope>NUCLEOTIDE SEQUENCE</scope>
    <source>
        <strain evidence="1">HSC-15S17</strain>
    </source>
</reference>
<dbReference type="RefSeq" id="WP_217945974.1">
    <property type="nucleotide sequence ID" value="NZ_JAHTGR010000024.1"/>
</dbReference>
<proteinExistence type="predicted"/>
<evidence type="ECO:0000313" key="4">
    <source>
        <dbReference type="Proteomes" id="UP001162889"/>
    </source>
</evidence>
<accession>A0AA41HJ19</accession>
<dbReference type="Proteomes" id="UP001162889">
    <property type="component" value="Unassembled WGS sequence"/>
</dbReference>
<name>A0AA41HJ19_9BURK</name>